<evidence type="ECO:0000256" key="11">
    <source>
        <dbReference type="ARBA" id="ARBA00023204"/>
    </source>
</evidence>
<dbReference type="FunFam" id="2.40.50.140:FF:000012">
    <property type="entry name" value="DNA ligase"/>
    <property type="match status" value="1"/>
</dbReference>
<dbReference type="EMBL" id="CP061800">
    <property type="protein sequence ID" value="QTA89454.1"/>
    <property type="molecule type" value="Genomic_DNA"/>
</dbReference>
<evidence type="ECO:0000256" key="1">
    <source>
        <dbReference type="ARBA" id="ARBA00004067"/>
    </source>
</evidence>
<comment type="cofactor">
    <cofactor evidence="14">
        <name>Mg(2+)</name>
        <dbReference type="ChEBI" id="CHEBI:18420"/>
    </cofactor>
    <cofactor evidence="14">
        <name>Mn(2+)</name>
        <dbReference type="ChEBI" id="CHEBI:29035"/>
    </cofactor>
</comment>
<dbReference type="PANTHER" id="PTHR23389">
    <property type="entry name" value="CHROMOSOME TRANSMISSION FIDELITY FACTOR 18"/>
    <property type="match status" value="1"/>
</dbReference>
<dbReference type="SMART" id="SM00292">
    <property type="entry name" value="BRCT"/>
    <property type="match status" value="1"/>
</dbReference>
<evidence type="ECO:0000256" key="4">
    <source>
        <dbReference type="ARBA" id="ARBA00022598"/>
    </source>
</evidence>
<dbReference type="GO" id="GO:0003677">
    <property type="term" value="F:DNA binding"/>
    <property type="evidence" value="ECO:0007669"/>
    <property type="project" value="InterPro"/>
</dbReference>
<feature type="binding site" evidence="14">
    <location>
        <position position="447"/>
    </location>
    <ligand>
        <name>Zn(2+)</name>
        <dbReference type="ChEBI" id="CHEBI:29105"/>
    </ligand>
</feature>
<dbReference type="InterPro" id="IPR004150">
    <property type="entry name" value="NAD_DNA_ligase_OB"/>
</dbReference>
<keyword evidence="5 14" id="KW-0235">DNA replication</keyword>
<feature type="binding site" evidence="14">
    <location>
        <position position="433"/>
    </location>
    <ligand>
        <name>Zn(2+)</name>
        <dbReference type="ChEBI" id="CHEBI:29105"/>
    </ligand>
</feature>
<evidence type="ECO:0000313" key="16">
    <source>
        <dbReference type="EMBL" id="QTA89454.1"/>
    </source>
</evidence>
<dbReference type="Pfam" id="PF22745">
    <property type="entry name" value="Nlig-Ia"/>
    <property type="match status" value="1"/>
</dbReference>
<feature type="binding site" evidence="14">
    <location>
        <position position="312"/>
    </location>
    <ligand>
        <name>NAD(+)</name>
        <dbReference type="ChEBI" id="CHEBI:57540"/>
    </ligand>
</feature>
<dbReference type="RefSeq" id="WP_207678069.1">
    <property type="nucleotide sequence ID" value="NZ_CP061800.1"/>
</dbReference>
<dbReference type="Pfam" id="PF00533">
    <property type="entry name" value="BRCT"/>
    <property type="match status" value="1"/>
</dbReference>
<dbReference type="InterPro" id="IPR013840">
    <property type="entry name" value="DNAligase_N"/>
</dbReference>
<dbReference type="Gene3D" id="3.30.470.30">
    <property type="entry name" value="DNA ligase/mRNA capping enzyme"/>
    <property type="match status" value="1"/>
</dbReference>
<dbReference type="EC" id="6.5.1.2" evidence="2 14"/>
<gene>
    <name evidence="16" type="primary">ligA1</name>
    <name evidence="14" type="synonym">ligA</name>
    <name evidence="16" type="ORF">dnm_055080</name>
</gene>
<dbReference type="HAMAP" id="MF_01588">
    <property type="entry name" value="DNA_ligase_A"/>
    <property type="match status" value="1"/>
</dbReference>
<evidence type="ECO:0000256" key="7">
    <source>
        <dbReference type="ARBA" id="ARBA00022763"/>
    </source>
</evidence>
<dbReference type="GO" id="GO:0003911">
    <property type="term" value="F:DNA ligase (NAD+) activity"/>
    <property type="evidence" value="ECO:0007669"/>
    <property type="project" value="UniProtKB-UniRule"/>
</dbReference>
<comment type="similarity">
    <text evidence="13 14">Belongs to the NAD-dependent DNA ligase family. LigA subfamily.</text>
</comment>
<dbReference type="NCBIfam" id="TIGR00575">
    <property type="entry name" value="dnlj"/>
    <property type="match status" value="1"/>
</dbReference>
<feature type="domain" description="BRCT" evidence="15">
    <location>
        <begin position="609"/>
        <end position="687"/>
    </location>
</feature>
<dbReference type="SMART" id="SM00532">
    <property type="entry name" value="LIGANc"/>
    <property type="match status" value="1"/>
</dbReference>
<organism evidence="16 17">
    <name type="scientific">Desulfonema magnum</name>
    <dbReference type="NCBI Taxonomy" id="45655"/>
    <lineage>
        <taxon>Bacteria</taxon>
        <taxon>Pseudomonadati</taxon>
        <taxon>Thermodesulfobacteriota</taxon>
        <taxon>Desulfobacteria</taxon>
        <taxon>Desulfobacterales</taxon>
        <taxon>Desulfococcaceae</taxon>
        <taxon>Desulfonema</taxon>
    </lineage>
</organism>
<feature type="binding site" evidence="14">
    <location>
        <position position="133"/>
    </location>
    <ligand>
        <name>NAD(+)</name>
        <dbReference type="ChEBI" id="CHEBI:57540"/>
    </ligand>
</feature>
<dbReference type="PROSITE" id="PS50172">
    <property type="entry name" value="BRCT"/>
    <property type="match status" value="1"/>
</dbReference>
<dbReference type="InterPro" id="IPR036420">
    <property type="entry name" value="BRCT_dom_sf"/>
</dbReference>
<keyword evidence="4 14" id="KW-0436">Ligase</keyword>
<feature type="binding site" evidence="14">
    <location>
        <begin position="86"/>
        <end position="87"/>
    </location>
    <ligand>
        <name>NAD(+)</name>
        <dbReference type="ChEBI" id="CHEBI:57540"/>
    </ligand>
</feature>
<feature type="binding site" evidence="14">
    <location>
        <position position="156"/>
    </location>
    <ligand>
        <name>NAD(+)</name>
        <dbReference type="ChEBI" id="CHEBI:57540"/>
    </ligand>
</feature>
<dbReference type="FunFam" id="1.10.150.20:FF:000007">
    <property type="entry name" value="DNA ligase"/>
    <property type="match status" value="1"/>
</dbReference>
<dbReference type="GO" id="GO:0005829">
    <property type="term" value="C:cytosol"/>
    <property type="evidence" value="ECO:0007669"/>
    <property type="project" value="TreeGrafter"/>
</dbReference>
<dbReference type="Pfam" id="PF12826">
    <property type="entry name" value="HHH_2"/>
    <property type="match status" value="1"/>
</dbReference>
<dbReference type="FunFam" id="1.10.150.20:FF:000006">
    <property type="entry name" value="DNA ligase"/>
    <property type="match status" value="1"/>
</dbReference>
<dbReference type="PROSITE" id="PS01056">
    <property type="entry name" value="DNA_LIGASE_N2"/>
    <property type="match status" value="1"/>
</dbReference>
<dbReference type="GO" id="GO:0006281">
    <property type="term" value="P:DNA repair"/>
    <property type="evidence" value="ECO:0007669"/>
    <property type="project" value="UniProtKB-KW"/>
</dbReference>
<keyword evidence="9 14" id="KW-0460">Magnesium</keyword>
<dbReference type="FunFam" id="3.30.470.30:FF:000001">
    <property type="entry name" value="DNA ligase"/>
    <property type="match status" value="1"/>
</dbReference>
<keyword evidence="8 14" id="KW-0862">Zinc</keyword>
<dbReference type="PANTHER" id="PTHR23389:SF9">
    <property type="entry name" value="DNA LIGASE"/>
    <property type="match status" value="1"/>
</dbReference>
<dbReference type="GO" id="GO:0006260">
    <property type="term" value="P:DNA replication"/>
    <property type="evidence" value="ECO:0007669"/>
    <property type="project" value="UniProtKB-KW"/>
</dbReference>
<evidence type="ECO:0000313" key="17">
    <source>
        <dbReference type="Proteomes" id="UP000663722"/>
    </source>
</evidence>
<evidence type="ECO:0000256" key="9">
    <source>
        <dbReference type="ARBA" id="ARBA00022842"/>
    </source>
</evidence>
<keyword evidence="14" id="KW-0464">Manganese</keyword>
<dbReference type="InterPro" id="IPR001679">
    <property type="entry name" value="DNA_ligase"/>
</dbReference>
<dbReference type="InterPro" id="IPR001357">
    <property type="entry name" value="BRCT_dom"/>
</dbReference>
<dbReference type="Gene3D" id="1.10.287.610">
    <property type="entry name" value="Helix hairpin bin"/>
    <property type="match status" value="1"/>
</dbReference>
<dbReference type="SUPFAM" id="SSF56091">
    <property type="entry name" value="DNA ligase/mRNA capping enzyme, catalytic domain"/>
    <property type="match status" value="1"/>
</dbReference>
<evidence type="ECO:0000256" key="8">
    <source>
        <dbReference type="ARBA" id="ARBA00022833"/>
    </source>
</evidence>
<feature type="active site" description="N6-AMP-lysine intermediate" evidence="14">
    <location>
        <position position="135"/>
    </location>
</feature>
<dbReference type="CDD" id="cd17748">
    <property type="entry name" value="BRCT_DNA_ligase_like"/>
    <property type="match status" value="1"/>
</dbReference>
<dbReference type="KEGG" id="dmm:dnm_055080"/>
<feature type="binding site" evidence="14">
    <location>
        <position position="196"/>
    </location>
    <ligand>
        <name>NAD(+)</name>
        <dbReference type="ChEBI" id="CHEBI:57540"/>
    </ligand>
</feature>
<dbReference type="InterPro" id="IPR013839">
    <property type="entry name" value="DNAligase_adenylation"/>
</dbReference>
<dbReference type="InterPro" id="IPR012340">
    <property type="entry name" value="NA-bd_OB-fold"/>
</dbReference>
<comment type="catalytic activity">
    <reaction evidence="12 14">
        <text>NAD(+) + (deoxyribonucleotide)n-3'-hydroxyl + 5'-phospho-(deoxyribonucleotide)m = (deoxyribonucleotide)n+m + AMP + beta-nicotinamide D-nucleotide.</text>
        <dbReference type="EC" id="6.5.1.2"/>
    </reaction>
</comment>
<dbReference type="SUPFAM" id="SSF52113">
    <property type="entry name" value="BRCT domain"/>
    <property type="match status" value="1"/>
</dbReference>
<dbReference type="InterPro" id="IPR010994">
    <property type="entry name" value="RuvA_2-like"/>
</dbReference>
<feature type="binding site" evidence="14">
    <location>
        <position position="430"/>
    </location>
    <ligand>
        <name>Zn(2+)</name>
        <dbReference type="ChEBI" id="CHEBI:29105"/>
    </ligand>
</feature>
<keyword evidence="6 14" id="KW-0479">Metal-binding</keyword>
<feature type="binding site" evidence="14">
    <location>
        <begin position="37"/>
        <end position="41"/>
    </location>
    <ligand>
        <name>NAD(+)</name>
        <dbReference type="ChEBI" id="CHEBI:57540"/>
    </ligand>
</feature>
<dbReference type="NCBIfam" id="NF005932">
    <property type="entry name" value="PRK07956.1"/>
    <property type="match status" value="1"/>
</dbReference>
<dbReference type="FunFam" id="1.10.287.610:FF:000002">
    <property type="entry name" value="DNA ligase"/>
    <property type="match status" value="1"/>
</dbReference>
<dbReference type="InterPro" id="IPR003583">
    <property type="entry name" value="Hlx-hairpin-Hlx_DNA-bd_motif"/>
</dbReference>
<evidence type="ECO:0000256" key="12">
    <source>
        <dbReference type="ARBA" id="ARBA00034005"/>
    </source>
</evidence>
<evidence type="ECO:0000256" key="3">
    <source>
        <dbReference type="ARBA" id="ARBA00013308"/>
    </source>
</evidence>
<dbReference type="InterPro" id="IPR033136">
    <property type="entry name" value="DNA_ligase_CS"/>
</dbReference>
<comment type="function">
    <text evidence="1 14">DNA ligase that catalyzes the formation of phosphodiester linkages between 5'-phosphoryl and 3'-hydroxyl groups in double-stranded DNA using NAD as a coenzyme and as the energy source for the reaction. It is essential for DNA replication and repair of damaged DNA.</text>
</comment>
<evidence type="ECO:0000256" key="10">
    <source>
        <dbReference type="ARBA" id="ARBA00023027"/>
    </source>
</evidence>
<keyword evidence="10 14" id="KW-0520">NAD</keyword>
<dbReference type="PIRSF" id="PIRSF001604">
    <property type="entry name" value="LigA"/>
    <property type="match status" value="1"/>
</dbReference>
<dbReference type="AlphaFoldDB" id="A0A975BQQ6"/>
<dbReference type="Pfam" id="PF14520">
    <property type="entry name" value="HHH_5"/>
    <property type="match status" value="1"/>
</dbReference>
<dbReference type="CDD" id="cd00114">
    <property type="entry name" value="LIGANc"/>
    <property type="match status" value="1"/>
</dbReference>
<dbReference type="Gene3D" id="6.20.10.30">
    <property type="match status" value="1"/>
</dbReference>
<keyword evidence="17" id="KW-1185">Reference proteome</keyword>
<evidence type="ECO:0000256" key="6">
    <source>
        <dbReference type="ARBA" id="ARBA00022723"/>
    </source>
</evidence>
<keyword evidence="7 14" id="KW-0227">DNA damage</keyword>
<keyword evidence="11 14" id="KW-0234">DNA repair</keyword>
<dbReference type="Pfam" id="PF03119">
    <property type="entry name" value="DNA_ligase_ZBD"/>
    <property type="match status" value="1"/>
</dbReference>
<dbReference type="GO" id="GO:0046872">
    <property type="term" value="F:metal ion binding"/>
    <property type="evidence" value="ECO:0007669"/>
    <property type="project" value="UniProtKB-KW"/>
</dbReference>
<evidence type="ECO:0000256" key="14">
    <source>
        <dbReference type="HAMAP-Rule" id="MF_01588"/>
    </source>
</evidence>
<accession>A0A975BQQ6</accession>
<dbReference type="SUPFAM" id="SSF47781">
    <property type="entry name" value="RuvA domain 2-like"/>
    <property type="match status" value="1"/>
</dbReference>
<dbReference type="Proteomes" id="UP000663722">
    <property type="component" value="Chromosome"/>
</dbReference>
<evidence type="ECO:0000256" key="13">
    <source>
        <dbReference type="ARBA" id="ARBA00060881"/>
    </source>
</evidence>
<dbReference type="Gene3D" id="1.10.150.20">
    <property type="entry name" value="5' to 3' exonuclease, C-terminal subdomain"/>
    <property type="match status" value="2"/>
</dbReference>
<dbReference type="Gene3D" id="3.40.50.10190">
    <property type="entry name" value="BRCT domain"/>
    <property type="match status" value="1"/>
</dbReference>
<dbReference type="Pfam" id="PF01653">
    <property type="entry name" value="DNA_ligase_aden"/>
    <property type="match status" value="1"/>
</dbReference>
<sequence>MSSNIEPAVTEKIENLRNALHRHNYQYYVLDDPEISDAEYDRMMQELIALESAHPELASPDSPSSRVGGIPLDKFESVAHSVPMLSLDNGFNDSDILEFDKRVRKNLGLPPRSQATLREQKGNVADELLYTAEPKMDGVAVELVYENGRLVMASTRGDGVRGEVITSNVKTIPSVPLLLNQENGRKIPSRVEVRGEIFMKADRFRKLNEERLRMNLSPFANPRNAAAGSLRQLDPRITAKRPLEIFLYGIGRITDLEFESHWDSLQALKGLGFRINPLIRPGITIQDTLDYYKELSEKRHNLPYDIDGMVIKVDNLLFQSQLGATSKSPRWAIAYKFKAVQETTRIMSIDVQVGRTGALTPVARLEPVNVGGVMVSNATLHNEDEIRRKDIRVGDTVLVQRAGDVIPEVVKVIGSKRTGAEQIFNMPQTCPVCGAEVVDRDEAVSRCNNMNCPAQIKARIRHFASKRAFDIEGLGDKLVEQLVSRGLISSYADIFNLDKENLQRLERMGPKSAANLINAVEASKKITFDRFLYALGIRHVGENVAGILADKFESADKLCSASLNELTAAEGIGPEIAQSVRHFFEQDENRKTVARILDSGVEILFEAKPENRPLEGKLFVLTGSLEGMTRSEAQKMIEAAGGKMTNSVSRNTDYLVLGKSPGSKLARAKKLGIEIIRESDLDKLIKI</sequence>
<dbReference type="SMART" id="SM00278">
    <property type="entry name" value="HhH1"/>
    <property type="match status" value="3"/>
</dbReference>
<dbReference type="InterPro" id="IPR004149">
    <property type="entry name" value="Znf_DNAligase_C4"/>
</dbReference>
<proteinExistence type="inferred from homology"/>
<evidence type="ECO:0000256" key="2">
    <source>
        <dbReference type="ARBA" id="ARBA00012722"/>
    </source>
</evidence>
<dbReference type="Pfam" id="PF03120">
    <property type="entry name" value="OB_DNA_ligase"/>
    <property type="match status" value="1"/>
</dbReference>
<feature type="binding site" evidence="14">
    <location>
        <position position="336"/>
    </location>
    <ligand>
        <name>NAD(+)</name>
        <dbReference type="ChEBI" id="CHEBI:57540"/>
    </ligand>
</feature>
<reference evidence="16" key="1">
    <citation type="journal article" date="2021" name="Microb. Physiol.">
        <title>Proteogenomic Insights into the Physiology of Marine, Sulfate-Reducing, Filamentous Desulfonema limicola and Desulfonema magnum.</title>
        <authorList>
            <person name="Schnaars V."/>
            <person name="Wohlbrand L."/>
            <person name="Scheve S."/>
            <person name="Hinrichs C."/>
            <person name="Reinhardt R."/>
            <person name="Rabus R."/>
        </authorList>
    </citation>
    <scope>NUCLEOTIDE SEQUENCE</scope>
    <source>
        <strain evidence="16">4be13</strain>
    </source>
</reference>
<evidence type="ECO:0000256" key="5">
    <source>
        <dbReference type="ARBA" id="ARBA00022705"/>
    </source>
</evidence>
<protein>
    <recommendedName>
        <fullName evidence="3 14">DNA ligase</fullName>
        <ecNumber evidence="2 14">6.5.1.2</ecNumber>
    </recommendedName>
    <alternativeName>
        <fullName evidence="14">Polydeoxyribonucleotide synthase [NAD(+)]</fullName>
    </alternativeName>
</protein>
<dbReference type="SUPFAM" id="SSF50249">
    <property type="entry name" value="Nucleic acid-binding proteins"/>
    <property type="match status" value="1"/>
</dbReference>
<evidence type="ECO:0000259" key="15">
    <source>
        <dbReference type="PROSITE" id="PS50172"/>
    </source>
</evidence>
<dbReference type="InterPro" id="IPR041663">
    <property type="entry name" value="DisA/LigA_HHH"/>
</dbReference>
<dbReference type="Gene3D" id="2.40.50.140">
    <property type="entry name" value="Nucleic acid-binding proteins"/>
    <property type="match status" value="1"/>
</dbReference>
<feature type="binding site" evidence="14">
    <location>
        <position position="452"/>
    </location>
    <ligand>
        <name>Zn(2+)</name>
        <dbReference type="ChEBI" id="CHEBI:29105"/>
    </ligand>
</feature>
<name>A0A975BQQ6_9BACT</name>